<dbReference type="EMBL" id="BMKW01000001">
    <property type="protein sequence ID" value="GGI97788.1"/>
    <property type="molecule type" value="Genomic_DNA"/>
</dbReference>
<dbReference type="RefSeq" id="WP_188964925.1">
    <property type="nucleotide sequence ID" value="NZ_BMKW01000001.1"/>
</dbReference>
<evidence type="ECO:0000313" key="1">
    <source>
        <dbReference type="EMBL" id="GGI97788.1"/>
    </source>
</evidence>
<proteinExistence type="predicted"/>
<name>A0A917NG55_9PROT</name>
<reference evidence="1" key="1">
    <citation type="journal article" date="2014" name="Int. J. Syst. Evol. Microbiol.">
        <title>Complete genome sequence of Corynebacterium casei LMG S-19264T (=DSM 44701T), isolated from a smear-ripened cheese.</title>
        <authorList>
            <consortium name="US DOE Joint Genome Institute (JGI-PGF)"/>
            <person name="Walter F."/>
            <person name="Albersmeier A."/>
            <person name="Kalinowski J."/>
            <person name="Ruckert C."/>
        </authorList>
    </citation>
    <scope>NUCLEOTIDE SEQUENCE</scope>
    <source>
        <strain evidence="1">CGMCC 1.3617</strain>
    </source>
</reference>
<reference evidence="1" key="2">
    <citation type="submission" date="2020-09" db="EMBL/GenBank/DDBJ databases">
        <authorList>
            <person name="Sun Q."/>
            <person name="Zhou Y."/>
        </authorList>
    </citation>
    <scope>NUCLEOTIDE SEQUENCE</scope>
    <source>
        <strain evidence="1">CGMCC 1.3617</strain>
    </source>
</reference>
<accession>A0A917NG55</accession>
<dbReference type="Proteomes" id="UP000661507">
    <property type="component" value="Unassembled WGS sequence"/>
</dbReference>
<protein>
    <submittedName>
        <fullName evidence="1">Uncharacterized protein</fullName>
    </submittedName>
</protein>
<dbReference type="PROSITE" id="PS51257">
    <property type="entry name" value="PROKAR_LIPOPROTEIN"/>
    <property type="match status" value="1"/>
</dbReference>
<evidence type="ECO:0000313" key="2">
    <source>
        <dbReference type="Proteomes" id="UP000661507"/>
    </source>
</evidence>
<dbReference type="AlphaFoldDB" id="A0A917NG55"/>
<organism evidence="1 2">
    <name type="scientific">Neoroseomonas lacus</name>
    <dbReference type="NCBI Taxonomy" id="287609"/>
    <lineage>
        <taxon>Bacteria</taxon>
        <taxon>Pseudomonadati</taxon>
        <taxon>Pseudomonadota</taxon>
        <taxon>Alphaproteobacteria</taxon>
        <taxon>Acetobacterales</taxon>
        <taxon>Acetobacteraceae</taxon>
        <taxon>Neoroseomonas</taxon>
    </lineage>
</organism>
<sequence length="178" mass="18608">MIRRSAILLTLLATAACTQPERTTLPEGLGPQGAVSRDPSVAVGQEIVDFFRTPQPNQPAAAARAIAELEWLADTLPSNPRYQTASATGLNELAQARSEARTALGIPRAASNQAVINGLAGAARAIEAGNQQALAAALPRNVFTLGPQATVQRLSQPPSVPSVMHAYWALSGGAMQRH</sequence>
<comment type="caution">
    <text evidence="1">The sequence shown here is derived from an EMBL/GenBank/DDBJ whole genome shotgun (WGS) entry which is preliminary data.</text>
</comment>
<keyword evidence="2" id="KW-1185">Reference proteome</keyword>
<gene>
    <name evidence="1" type="ORF">GCM10011320_00660</name>
</gene>